<feature type="region of interest" description="Disordered" evidence="1">
    <location>
        <begin position="134"/>
        <end position="178"/>
    </location>
</feature>
<name>A0A4D9DB00_9STRA</name>
<accession>A0A4D9DB00</accession>
<sequence length="212" mass="22290">MDALRPPPLRPARGPIHVFRRHRGREGGKQKGYLGWEGAWKGKEEDQLLPLPPFLPAYPPPFLSSVLPPIQKEDGGGGRKGGGGGGASQGETLWPSMEGQDDALGESRREGGGEGGGEGGQAVTCAVIAGLAERLGPQGGGEEREGMQGDLEKGRREGGGEGGGKGGRNEAMWEGKGARGHCGLKGKIRAKAMQIWEKWEKDICHAVNQAVD</sequence>
<evidence type="ECO:0000313" key="2">
    <source>
        <dbReference type="EMBL" id="TFJ85808.1"/>
    </source>
</evidence>
<gene>
    <name evidence="2" type="ORF">NSK_002628</name>
</gene>
<evidence type="ECO:0000256" key="1">
    <source>
        <dbReference type="SAM" id="MobiDB-lite"/>
    </source>
</evidence>
<organism evidence="2 3">
    <name type="scientific">Nannochloropsis salina CCMP1776</name>
    <dbReference type="NCBI Taxonomy" id="1027361"/>
    <lineage>
        <taxon>Eukaryota</taxon>
        <taxon>Sar</taxon>
        <taxon>Stramenopiles</taxon>
        <taxon>Ochrophyta</taxon>
        <taxon>Eustigmatophyceae</taxon>
        <taxon>Eustigmatales</taxon>
        <taxon>Monodopsidaceae</taxon>
        <taxon>Microchloropsis</taxon>
        <taxon>Microchloropsis salina</taxon>
    </lineage>
</organism>
<reference evidence="2 3" key="1">
    <citation type="submission" date="2019-01" db="EMBL/GenBank/DDBJ databases">
        <title>Nuclear Genome Assembly of the Microalgal Biofuel strain Nannochloropsis salina CCMP1776.</title>
        <authorList>
            <person name="Hovde B."/>
        </authorList>
    </citation>
    <scope>NUCLEOTIDE SEQUENCE [LARGE SCALE GENOMIC DNA]</scope>
    <source>
        <strain evidence="2 3">CCMP1776</strain>
    </source>
</reference>
<feature type="compositionally biased region" description="Gly residues" evidence="1">
    <location>
        <begin position="78"/>
        <end position="88"/>
    </location>
</feature>
<comment type="caution">
    <text evidence="2">The sequence shown here is derived from an EMBL/GenBank/DDBJ whole genome shotgun (WGS) entry which is preliminary data.</text>
</comment>
<evidence type="ECO:0000313" key="3">
    <source>
        <dbReference type="Proteomes" id="UP000355283"/>
    </source>
</evidence>
<keyword evidence="3" id="KW-1185">Reference proteome</keyword>
<proteinExistence type="predicted"/>
<dbReference type="EMBL" id="SDOX01000010">
    <property type="protein sequence ID" value="TFJ85808.1"/>
    <property type="molecule type" value="Genomic_DNA"/>
</dbReference>
<dbReference type="AlphaFoldDB" id="A0A4D9DB00"/>
<feature type="compositionally biased region" description="Basic and acidic residues" evidence="1">
    <location>
        <begin position="167"/>
        <end position="177"/>
    </location>
</feature>
<feature type="region of interest" description="Disordered" evidence="1">
    <location>
        <begin position="65"/>
        <end position="121"/>
    </location>
</feature>
<feature type="compositionally biased region" description="Basic and acidic residues" evidence="1">
    <location>
        <begin position="141"/>
        <end position="159"/>
    </location>
</feature>
<dbReference type="Proteomes" id="UP000355283">
    <property type="component" value="Unassembled WGS sequence"/>
</dbReference>
<protein>
    <submittedName>
        <fullName evidence="2">Uncharacterized protein</fullName>
    </submittedName>
</protein>